<dbReference type="GO" id="GO:0009922">
    <property type="term" value="F:fatty acid elongase activity"/>
    <property type="evidence" value="ECO:0007669"/>
    <property type="project" value="UniProtKB-EC"/>
</dbReference>
<feature type="domain" description="FAE" evidence="3">
    <location>
        <begin position="60"/>
        <end position="108"/>
    </location>
</feature>
<dbReference type="Pfam" id="PF08392">
    <property type="entry name" value="FAE1_CUT1_RppA"/>
    <property type="match status" value="1"/>
</dbReference>
<evidence type="ECO:0000256" key="1">
    <source>
        <dbReference type="ARBA" id="ARBA00023315"/>
    </source>
</evidence>
<keyword evidence="1" id="KW-0012">Acyltransferase</keyword>
<comment type="catalytic activity">
    <reaction evidence="2">
        <text>a very-long-chain acyl-CoA + malonyl-CoA + H(+) = a very-long-chain 3-oxoacyl-CoA + CO2 + CoA</text>
        <dbReference type="Rhea" id="RHEA:32727"/>
        <dbReference type="ChEBI" id="CHEBI:15378"/>
        <dbReference type="ChEBI" id="CHEBI:16526"/>
        <dbReference type="ChEBI" id="CHEBI:57287"/>
        <dbReference type="ChEBI" id="CHEBI:57384"/>
        <dbReference type="ChEBI" id="CHEBI:90725"/>
        <dbReference type="ChEBI" id="CHEBI:90736"/>
        <dbReference type="EC" id="2.3.1.199"/>
    </reaction>
</comment>
<name>A0A978VP34_ZIZJJ</name>
<accession>A0A978VP34</accession>
<comment type="caution">
    <text evidence="4">The sequence shown here is derived from an EMBL/GenBank/DDBJ whole genome shotgun (WGS) entry which is preliminary data.</text>
</comment>
<dbReference type="EMBL" id="JAEACU010000003">
    <property type="protein sequence ID" value="KAH7537309.1"/>
    <property type="molecule type" value="Genomic_DNA"/>
</dbReference>
<reference evidence="4" key="1">
    <citation type="journal article" date="2021" name="Front. Plant Sci.">
        <title>Chromosome-Scale Genome Assembly for Chinese Sour Jujube and Insights Into Its Genome Evolution and Domestication Signature.</title>
        <authorList>
            <person name="Shen L.-Y."/>
            <person name="Luo H."/>
            <person name="Wang X.-L."/>
            <person name="Wang X.-M."/>
            <person name="Qiu X.-J."/>
            <person name="Liu H."/>
            <person name="Zhou S.-S."/>
            <person name="Jia K.-H."/>
            <person name="Nie S."/>
            <person name="Bao Y.-T."/>
            <person name="Zhang R.-G."/>
            <person name="Yun Q.-Z."/>
            <person name="Chai Y.-H."/>
            <person name="Lu J.-Y."/>
            <person name="Li Y."/>
            <person name="Zhao S.-W."/>
            <person name="Mao J.-F."/>
            <person name="Jia S.-G."/>
            <person name="Mao Y.-M."/>
        </authorList>
    </citation>
    <scope>NUCLEOTIDE SEQUENCE</scope>
    <source>
        <strain evidence="4">AT0</strain>
        <tissue evidence="4">Leaf</tissue>
    </source>
</reference>
<dbReference type="AlphaFoldDB" id="A0A978VP34"/>
<keyword evidence="1" id="KW-0808">Transferase</keyword>
<dbReference type="PANTHER" id="PTHR31561">
    <property type="entry name" value="3-KETOACYL-COA SYNTHASE"/>
    <property type="match status" value="1"/>
</dbReference>
<dbReference type="InterPro" id="IPR012392">
    <property type="entry name" value="3-ktacl-CoA_syn"/>
</dbReference>
<evidence type="ECO:0000313" key="5">
    <source>
        <dbReference type="Proteomes" id="UP000813462"/>
    </source>
</evidence>
<evidence type="ECO:0000256" key="2">
    <source>
        <dbReference type="ARBA" id="ARBA00047375"/>
    </source>
</evidence>
<dbReference type="GO" id="GO:0016020">
    <property type="term" value="C:membrane"/>
    <property type="evidence" value="ECO:0007669"/>
    <property type="project" value="InterPro"/>
</dbReference>
<dbReference type="InterPro" id="IPR013601">
    <property type="entry name" value="FAE1_typ3_polyketide_synth"/>
</dbReference>
<gene>
    <name evidence="4" type="ORF">FEM48_Zijuj03G0079000</name>
</gene>
<sequence>MLAYECFKPIDFQKLDVHSSAKIILRNKNLGIEDNRVMLKTMANLGLGEESYGSETIMAKISILIINVALFASSPSLTSRYKMREDIKYSFELAGMGCSASIISVEVVGTNWVDLNIKSGINHFCIHPGSRGIIDGIGYMEAKTRIKKDDKILMIGAATALMMGTNDLHEFGRSHLERNDFSMNGTAGIVNPASSSRYETFVYLETVKLILAKGNPHFACDGRVLVKPYKKKGKVQGKYKQILKAFDLFFSFMLSVK</sequence>
<protein>
    <recommendedName>
        <fullName evidence="3">FAE domain-containing protein</fullName>
    </recommendedName>
</protein>
<evidence type="ECO:0000259" key="3">
    <source>
        <dbReference type="Pfam" id="PF08392"/>
    </source>
</evidence>
<evidence type="ECO:0000313" key="4">
    <source>
        <dbReference type="EMBL" id="KAH7537309.1"/>
    </source>
</evidence>
<proteinExistence type="predicted"/>
<dbReference type="GO" id="GO:0006633">
    <property type="term" value="P:fatty acid biosynthetic process"/>
    <property type="evidence" value="ECO:0007669"/>
    <property type="project" value="InterPro"/>
</dbReference>
<organism evidence="4 5">
    <name type="scientific">Ziziphus jujuba var. spinosa</name>
    <dbReference type="NCBI Taxonomy" id="714518"/>
    <lineage>
        <taxon>Eukaryota</taxon>
        <taxon>Viridiplantae</taxon>
        <taxon>Streptophyta</taxon>
        <taxon>Embryophyta</taxon>
        <taxon>Tracheophyta</taxon>
        <taxon>Spermatophyta</taxon>
        <taxon>Magnoliopsida</taxon>
        <taxon>eudicotyledons</taxon>
        <taxon>Gunneridae</taxon>
        <taxon>Pentapetalae</taxon>
        <taxon>rosids</taxon>
        <taxon>fabids</taxon>
        <taxon>Rosales</taxon>
        <taxon>Rhamnaceae</taxon>
        <taxon>Paliureae</taxon>
        <taxon>Ziziphus</taxon>
    </lineage>
</organism>
<dbReference type="Proteomes" id="UP000813462">
    <property type="component" value="Unassembled WGS sequence"/>
</dbReference>